<accession>A0A061J0Q5</accession>
<dbReference type="InterPro" id="IPR016181">
    <property type="entry name" value="Acyl_CoA_acyltransferase"/>
</dbReference>
<dbReference type="GO" id="GO:0004402">
    <property type="term" value="F:histone acetyltransferase activity"/>
    <property type="evidence" value="ECO:0007669"/>
    <property type="project" value="InterPro"/>
</dbReference>
<dbReference type="VEuPathDB" id="TriTrypDB:TRSC58_04616"/>
<feature type="compositionally biased region" description="Polar residues" evidence="9">
    <location>
        <begin position="100"/>
        <end position="116"/>
    </location>
</feature>
<dbReference type="PANTHER" id="PTHR10615:SF161">
    <property type="entry name" value="HISTONE ACETYLTRANSFERASE KAT7"/>
    <property type="match status" value="1"/>
</dbReference>
<dbReference type="Pfam" id="PF01853">
    <property type="entry name" value="MOZ_SAS"/>
    <property type="match status" value="1"/>
</dbReference>
<keyword evidence="4" id="KW-0479">Metal-binding</keyword>
<evidence type="ECO:0000256" key="4">
    <source>
        <dbReference type="ARBA" id="ARBA00022771"/>
    </source>
</evidence>
<protein>
    <recommendedName>
        <fullName evidence="2 8">Histone acetyltransferase</fullName>
        <ecNumber evidence="2 8">2.3.1.48</ecNumber>
    </recommendedName>
</protein>
<name>A0A061J0Q5_TRYRA</name>
<feature type="active site" description="Proton donor/acceptor" evidence="7">
    <location>
        <position position="344"/>
    </location>
</feature>
<keyword evidence="4" id="KW-0863">Zinc-finger</keyword>
<evidence type="ECO:0000256" key="7">
    <source>
        <dbReference type="PIRSR" id="PIRSR602717-51"/>
    </source>
</evidence>
<dbReference type="EC" id="2.3.1.48" evidence="2 8"/>
<sequence>MSVFEARQKVYATLHGTFHAAIVQEVSMDAETGQYLHYVHYVEQDSRMDRWLPASELKERRQGRQSSKQQVNKPSGGGVTTRGQSRLVAEEEDDLPRSPATPTSSAKRNNLQNCVKVSTTRARKDSSFFSRPKNIHKICMGPHEVDAWYFSPYHLARPQVQEGLKQNAELFAGNLELRLRQENDKSSFRAATALTTFVLHICPFCLHPFTAHEDVVRHLRLVCQRYPPGNEIYRDPVRQLVVLEMDAVVEPVFCEHLALLSKLFLEHKALDHDMTPFLFYVLCAVQPHGLEVLGYFSKEKHSPEMYNLSCVLVLPQFQSRGIGRFLIELSYELSRREGKIGSPEKPLSDLGEKLYLGYWGDVVVSALARAMEENHCATLDYLVQATYISQSDVLRTLQYLRLLSGTQIVVSEDSIERCYSRRLQRERSGHNYVFYPHLLSWSPHMYYELREQDIAPPIYVTQSEELERNAASKRQHVF</sequence>
<evidence type="ECO:0000256" key="3">
    <source>
        <dbReference type="ARBA" id="ARBA00022679"/>
    </source>
</evidence>
<dbReference type="Proteomes" id="UP000031737">
    <property type="component" value="Unassembled WGS sequence"/>
</dbReference>
<dbReference type="SUPFAM" id="SSF54160">
    <property type="entry name" value="Chromo domain-like"/>
    <property type="match status" value="1"/>
</dbReference>
<reference evidence="11 12" key="1">
    <citation type="submission" date="2013-07" db="EMBL/GenBank/DDBJ databases">
        <authorList>
            <person name="Stoco P.H."/>
            <person name="Wagner G."/>
            <person name="Gerber A."/>
            <person name="Zaha A."/>
            <person name="Thompson C."/>
            <person name="Bartholomeu D.C."/>
            <person name="Luckemeyer D.D."/>
            <person name="Bahia D."/>
            <person name="Loreto E."/>
            <person name="Prestes E.B."/>
            <person name="Lima F.M."/>
            <person name="Rodrigues-Luiz G."/>
            <person name="Vallejo G.A."/>
            <person name="Filho J.F."/>
            <person name="Monteiro K.M."/>
            <person name="Tyler K.M."/>
            <person name="de Almeida L.G."/>
            <person name="Ortiz M.F."/>
            <person name="Siervo M.A."/>
            <person name="de Moraes M.H."/>
            <person name="Cunha O.L."/>
            <person name="Mendonca-Neto R."/>
            <person name="Silva R."/>
            <person name="Teixeira S.M."/>
            <person name="Murta S.M."/>
            <person name="Sincero T.C."/>
            <person name="Mendes T.A."/>
            <person name="Urmenyi T.P."/>
            <person name="Silva V.G."/>
            <person name="da Rocha W.D."/>
            <person name="Andersson B."/>
            <person name="Romanha A.J."/>
            <person name="Steindel M."/>
            <person name="de Vasconcelos A.T."/>
            <person name="Grisard E.C."/>
        </authorList>
    </citation>
    <scope>NUCLEOTIDE SEQUENCE [LARGE SCALE GENOMIC DNA]</scope>
    <source>
        <strain evidence="11 12">SC58</strain>
    </source>
</reference>
<keyword evidence="6" id="KW-0007">Acetylation</keyword>
<evidence type="ECO:0000256" key="9">
    <source>
        <dbReference type="SAM" id="MobiDB-lite"/>
    </source>
</evidence>
<evidence type="ECO:0000259" key="10">
    <source>
        <dbReference type="PROSITE" id="PS51726"/>
    </source>
</evidence>
<dbReference type="GO" id="GO:0003712">
    <property type="term" value="F:transcription coregulator activity"/>
    <property type="evidence" value="ECO:0007669"/>
    <property type="project" value="TreeGrafter"/>
</dbReference>
<keyword evidence="8" id="KW-0539">Nucleus</keyword>
<keyword evidence="5" id="KW-0862">Zinc</keyword>
<comment type="similarity">
    <text evidence="1 8">Belongs to the MYST (SAS/MOZ) family.</text>
</comment>
<feature type="region of interest" description="Disordered" evidence="9">
    <location>
        <begin position="57"/>
        <end position="116"/>
    </location>
</feature>
<dbReference type="Pfam" id="PF11717">
    <property type="entry name" value="Tudor-knot"/>
    <property type="match status" value="1"/>
</dbReference>
<evidence type="ECO:0000313" key="12">
    <source>
        <dbReference type="Proteomes" id="UP000031737"/>
    </source>
</evidence>
<dbReference type="GO" id="GO:0006357">
    <property type="term" value="P:regulation of transcription by RNA polymerase II"/>
    <property type="evidence" value="ECO:0007669"/>
    <property type="project" value="TreeGrafter"/>
</dbReference>
<evidence type="ECO:0000313" key="11">
    <source>
        <dbReference type="EMBL" id="ESL07691.1"/>
    </source>
</evidence>
<dbReference type="PROSITE" id="PS51726">
    <property type="entry name" value="MYST_HAT"/>
    <property type="match status" value="1"/>
</dbReference>
<comment type="subcellular location">
    <subcellularLocation>
        <location evidence="8">Nucleus</location>
    </subcellularLocation>
</comment>
<dbReference type="InterPro" id="IPR016197">
    <property type="entry name" value="Chromo-like_dom_sf"/>
</dbReference>
<dbReference type="InterPro" id="IPR025995">
    <property type="entry name" value="Tudor-knot"/>
</dbReference>
<keyword evidence="3 11" id="KW-0808">Transferase</keyword>
<dbReference type="CDD" id="cd04301">
    <property type="entry name" value="NAT_SF"/>
    <property type="match status" value="1"/>
</dbReference>
<dbReference type="SUPFAM" id="SSF55729">
    <property type="entry name" value="Acyl-CoA N-acyltransferases (Nat)"/>
    <property type="match status" value="1"/>
</dbReference>
<dbReference type="Gene3D" id="3.30.60.60">
    <property type="entry name" value="N-acetyl transferase-like"/>
    <property type="match status" value="1"/>
</dbReference>
<dbReference type="OrthoDB" id="787137at2759"/>
<evidence type="ECO:0000256" key="1">
    <source>
        <dbReference type="ARBA" id="ARBA00010107"/>
    </source>
</evidence>
<evidence type="ECO:0000256" key="6">
    <source>
        <dbReference type="ARBA" id="ARBA00022990"/>
    </source>
</evidence>
<dbReference type="PANTHER" id="PTHR10615">
    <property type="entry name" value="HISTONE ACETYLTRANSFERASE"/>
    <property type="match status" value="1"/>
</dbReference>
<gene>
    <name evidence="11" type="ORF">TRSC58_04616</name>
</gene>
<comment type="catalytic activity">
    <reaction evidence="8">
        <text>L-lysyl-[protein] + acetyl-CoA = N(6)-acetyl-L-lysyl-[protein] + CoA + H(+)</text>
        <dbReference type="Rhea" id="RHEA:45948"/>
        <dbReference type="Rhea" id="RHEA-COMP:9752"/>
        <dbReference type="Rhea" id="RHEA-COMP:10731"/>
        <dbReference type="ChEBI" id="CHEBI:15378"/>
        <dbReference type="ChEBI" id="CHEBI:29969"/>
        <dbReference type="ChEBI" id="CHEBI:57287"/>
        <dbReference type="ChEBI" id="CHEBI:57288"/>
        <dbReference type="ChEBI" id="CHEBI:61930"/>
        <dbReference type="EC" id="2.3.1.48"/>
    </reaction>
</comment>
<organism evidence="11 12">
    <name type="scientific">Trypanosoma rangeli SC58</name>
    <dbReference type="NCBI Taxonomy" id="429131"/>
    <lineage>
        <taxon>Eukaryota</taxon>
        <taxon>Discoba</taxon>
        <taxon>Euglenozoa</taxon>
        <taxon>Kinetoplastea</taxon>
        <taxon>Metakinetoplastina</taxon>
        <taxon>Trypanosomatida</taxon>
        <taxon>Trypanosomatidae</taxon>
        <taxon>Trypanosoma</taxon>
        <taxon>Herpetosoma</taxon>
    </lineage>
</organism>
<dbReference type="Gene3D" id="3.40.630.30">
    <property type="match status" value="1"/>
</dbReference>
<dbReference type="AlphaFoldDB" id="A0A061J0Q5"/>
<dbReference type="GO" id="GO:0008270">
    <property type="term" value="F:zinc ion binding"/>
    <property type="evidence" value="ECO:0007669"/>
    <property type="project" value="UniProtKB-KW"/>
</dbReference>
<evidence type="ECO:0000256" key="8">
    <source>
        <dbReference type="RuleBase" id="RU361211"/>
    </source>
</evidence>
<dbReference type="GO" id="GO:0003682">
    <property type="term" value="F:chromatin binding"/>
    <property type="evidence" value="ECO:0007669"/>
    <property type="project" value="TreeGrafter"/>
</dbReference>
<evidence type="ECO:0000256" key="2">
    <source>
        <dbReference type="ARBA" id="ARBA00013184"/>
    </source>
</evidence>
<dbReference type="InterPro" id="IPR002717">
    <property type="entry name" value="HAT_MYST-type"/>
</dbReference>
<dbReference type="Gene3D" id="2.30.30.140">
    <property type="match status" value="1"/>
</dbReference>
<dbReference type="Gene3D" id="1.10.10.10">
    <property type="entry name" value="Winged helix-like DNA-binding domain superfamily/Winged helix DNA-binding domain"/>
    <property type="match status" value="1"/>
</dbReference>
<dbReference type="InterPro" id="IPR036388">
    <property type="entry name" value="WH-like_DNA-bd_sf"/>
</dbReference>
<feature type="domain" description="MYST-type HAT" evidence="10">
    <location>
        <begin position="130"/>
        <end position="443"/>
    </location>
</feature>
<keyword evidence="12" id="KW-1185">Reference proteome</keyword>
<dbReference type="EMBL" id="AUPL01004616">
    <property type="protein sequence ID" value="ESL07691.1"/>
    <property type="molecule type" value="Genomic_DNA"/>
</dbReference>
<feature type="compositionally biased region" description="Polar residues" evidence="9">
    <location>
        <begin position="64"/>
        <end position="73"/>
    </location>
</feature>
<proteinExistence type="inferred from homology"/>
<evidence type="ECO:0000256" key="5">
    <source>
        <dbReference type="ARBA" id="ARBA00022833"/>
    </source>
</evidence>
<dbReference type="GO" id="GO:0005634">
    <property type="term" value="C:nucleus"/>
    <property type="evidence" value="ECO:0007669"/>
    <property type="project" value="UniProtKB-SubCell"/>
</dbReference>
<dbReference type="GO" id="GO:0000785">
    <property type="term" value="C:chromatin"/>
    <property type="evidence" value="ECO:0007669"/>
    <property type="project" value="TreeGrafter"/>
</dbReference>
<comment type="caution">
    <text evidence="11">The sequence shown here is derived from an EMBL/GenBank/DDBJ whole genome shotgun (WGS) entry which is preliminary data.</text>
</comment>
<dbReference type="InterPro" id="IPR050603">
    <property type="entry name" value="MYST_HAT"/>
</dbReference>